<dbReference type="SUPFAM" id="SSF81296">
    <property type="entry name" value="E set domains"/>
    <property type="match status" value="1"/>
</dbReference>
<evidence type="ECO:0000313" key="2">
    <source>
        <dbReference type="EMBL" id="EJS41474.1"/>
    </source>
</evidence>
<evidence type="ECO:0000256" key="1">
    <source>
        <dbReference type="SAM" id="MobiDB-lite"/>
    </source>
</evidence>
<dbReference type="HOGENOM" id="CLU_079707_0_0_1"/>
<reference evidence="2 3" key="1">
    <citation type="journal article" date="2013" name="BMC Genomics">
        <title>High quality de novo sequencing and assembly of the Saccharomyces arboricolus genome.</title>
        <authorList>
            <person name="Liti G."/>
            <person name="Nguyen Ba A.N."/>
            <person name="Blythe M."/>
            <person name="Mueller C.A."/>
            <person name="Bergstroem A."/>
            <person name="Cubillos F.A."/>
            <person name="Dafhnis-Calas F."/>
            <person name="Khoshraftar S."/>
            <person name="Malla S."/>
            <person name="Mehta N."/>
            <person name="Siow C.C."/>
            <person name="Warringer J."/>
            <person name="Moses A.M."/>
            <person name="Louis E.J."/>
            <person name="Nieduszynski C.A."/>
        </authorList>
    </citation>
    <scope>NUCLEOTIDE SEQUENCE [LARGE SCALE GENOMIC DNA]</scope>
    <source>
        <strain evidence="3">H-6 / AS 2.3317 / CBS 10644</strain>
    </source>
</reference>
<dbReference type="InterPro" id="IPR013783">
    <property type="entry name" value="Ig-like_fold"/>
</dbReference>
<protein>
    <submittedName>
        <fullName evidence="2">Uip4p</fullName>
    </submittedName>
</protein>
<evidence type="ECO:0000313" key="3">
    <source>
        <dbReference type="Proteomes" id="UP000006968"/>
    </source>
</evidence>
<accession>J8Q1E8</accession>
<proteinExistence type="predicted"/>
<feature type="region of interest" description="Disordered" evidence="1">
    <location>
        <begin position="83"/>
        <end position="138"/>
    </location>
</feature>
<dbReference type="EMBL" id="ALIE01000192">
    <property type="protein sequence ID" value="EJS41474.1"/>
    <property type="molecule type" value="Genomic_DNA"/>
</dbReference>
<keyword evidence="3" id="KW-1185">Reference proteome</keyword>
<dbReference type="CDD" id="cd02859">
    <property type="entry name" value="E_set_AMPKbeta_like_N"/>
    <property type="match status" value="1"/>
</dbReference>
<feature type="compositionally biased region" description="Polar residues" evidence="1">
    <location>
        <begin position="200"/>
        <end position="213"/>
    </location>
</feature>
<feature type="compositionally biased region" description="Basic and acidic residues" evidence="1">
    <location>
        <begin position="169"/>
        <end position="181"/>
    </location>
</feature>
<sequence length="305" mass="34387">MITIVFDHPADGFPDLKIAGEFTDWKGVPMKINADSGKWEYGLDESSLAKHEDKNKVHFKFIDQNGNWFADDEYPKEIDEHSNENNVATLEDNKDEGSAKEVKDEVDESTNEDTNNEQELYDEGPGTPTPSLKGDKTTTYFNLDNLQHTLVTESVTKGKIREVVSLDEAPAKENSRAENKESSSILSQQEERNKSDEQVDNNSEGNDNTRVNEDTYATDSLESEHEIANTDTENTDTENTDIFEQEEIQKNNNPVQKNTTTMVREGDANAGDYESVLKKLLGALGRFFGSWFSWLTTKMSDTETT</sequence>
<feature type="region of interest" description="Disordered" evidence="1">
    <location>
        <begin position="169"/>
        <end position="213"/>
    </location>
</feature>
<comment type="caution">
    <text evidence="2">The sequence shown here is derived from an EMBL/GenBank/DDBJ whole genome shotgun (WGS) entry which is preliminary data.</text>
</comment>
<organism evidence="2 3">
    <name type="scientific">Saccharomyces arboricola (strain H-6 / AS 2.3317 / CBS 10644)</name>
    <name type="common">Yeast</name>
    <dbReference type="NCBI Taxonomy" id="1160507"/>
    <lineage>
        <taxon>Eukaryota</taxon>
        <taxon>Fungi</taxon>
        <taxon>Dikarya</taxon>
        <taxon>Ascomycota</taxon>
        <taxon>Saccharomycotina</taxon>
        <taxon>Saccharomycetes</taxon>
        <taxon>Saccharomycetales</taxon>
        <taxon>Saccharomycetaceae</taxon>
        <taxon>Saccharomyces</taxon>
    </lineage>
</organism>
<dbReference type="InterPro" id="IPR014756">
    <property type="entry name" value="Ig_E-set"/>
</dbReference>
<name>J8Q1E8_SACAR</name>
<dbReference type="Gene3D" id="2.60.40.10">
    <property type="entry name" value="Immunoglobulins"/>
    <property type="match status" value="1"/>
</dbReference>
<dbReference type="OrthoDB" id="5873279at2759"/>
<feature type="compositionally biased region" description="Acidic residues" evidence="1">
    <location>
        <begin position="104"/>
        <end position="122"/>
    </location>
</feature>
<dbReference type="Proteomes" id="UP000006968">
    <property type="component" value="Chromosome XVI"/>
</dbReference>
<dbReference type="AlphaFoldDB" id="J8Q1E8"/>
<gene>
    <name evidence="2" type="ORF">SU7_3498</name>
</gene>
<feature type="compositionally biased region" description="Basic and acidic residues" evidence="1">
    <location>
        <begin position="91"/>
        <end position="103"/>
    </location>
</feature>